<reference evidence="1 2" key="1">
    <citation type="submission" date="2023-01" db="EMBL/GenBank/DDBJ databases">
        <authorList>
            <person name="Kreplak J."/>
        </authorList>
    </citation>
    <scope>NUCLEOTIDE SEQUENCE [LARGE SCALE GENOMIC DNA]</scope>
</reference>
<dbReference type="Proteomes" id="UP001157006">
    <property type="component" value="Chromosome 5"/>
</dbReference>
<evidence type="ECO:0000313" key="2">
    <source>
        <dbReference type="Proteomes" id="UP001157006"/>
    </source>
</evidence>
<dbReference type="AlphaFoldDB" id="A0AAV1ARJ2"/>
<sequence>MAAIEVVHHIKTKTKGKIDNITLKLDVIKAYDMINWNYLRDVLITMVFNQKLNAPIISHLLFTDDCFLFFKVVPNEASEMKNILDTYEEASGQAINLQKSELFCSRNIVPGVKDMLADTLRFFSLRPFLS</sequence>
<keyword evidence="2" id="KW-1185">Reference proteome</keyword>
<protein>
    <recommendedName>
        <fullName evidence="3">Reverse transcriptase domain-containing protein</fullName>
    </recommendedName>
</protein>
<dbReference type="EMBL" id="OX451740">
    <property type="protein sequence ID" value="CAI8613075.1"/>
    <property type="molecule type" value="Genomic_DNA"/>
</dbReference>
<organism evidence="1 2">
    <name type="scientific">Vicia faba</name>
    <name type="common">Broad bean</name>
    <name type="synonym">Faba vulgaris</name>
    <dbReference type="NCBI Taxonomy" id="3906"/>
    <lineage>
        <taxon>Eukaryota</taxon>
        <taxon>Viridiplantae</taxon>
        <taxon>Streptophyta</taxon>
        <taxon>Embryophyta</taxon>
        <taxon>Tracheophyta</taxon>
        <taxon>Spermatophyta</taxon>
        <taxon>Magnoliopsida</taxon>
        <taxon>eudicotyledons</taxon>
        <taxon>Gunneridae</taxon>
        <taxon>Pentapetalae</taxon>
        <taxon>rosids</taxon>
        <taxon>fabids</taxon>
        <taxon>Fabales</taxon>
        <taxon>Fabaceae</taxon>
        <taxon>Papilionoideae</taxon>
        <taxon>50 kb inversion clade</taxon>
        <taxon>NPAAA clade</taxon>
        <taxon>Hologalegina</taxon>
        <taxon>IRL clade</taxon>
        <taxon>Fabeae</taxon>
        <taxon>Vicia</taxon>
    </lineage>
</organism>
<gene>
    <name evidence="1" type="ORF">VFH_V064440</name>
</gene>
<name>A0AAV1ARJ2_VICFA</name>
<evidence type="ECO:0000313" key="1">
    <source>
        <dbReference type="EMBL" id="CAI8613075.1"/>
    </source>
</evidence>
<proteinExistence type="predicted"/>
<evidence type="ECO:0008006" key="3">
    <source>
        <dbReference type="Google" id="ProtNLM"/>
    </source>
</evidence>
<accession>A0AAV1ARJ2</accession>